<dbReference type="RefSeq" id="XP_024689081.1">
    <property type="nucleotide sequence ID" value="XM_024839105.1"/>
</dbReference>
<evidence type="ECO:0000259" key="4">
    <source>
        <dbReference type="PROSITE" id="PS01031"/>
    </source>
</evidence>
<dbReference type="InterPro" id="IPR031107">
    <property type="entry name" value="Small_HSP"/>
</dbReference>
<dbReference type="PROSITE" id="PS01031">
    <property type="entry name" value="SHSP"/>
    <property type="match status" value="1"/>
</dbReference>
<dbReference type="Gene3D" id="2.60.40.790">
    <property type="match status" value="1"/>
</dbReference>
<comment type="caution">
    <text evidence="5">The sequence shown here is derived from an EMBL/GenBank/DDBJ whole genome shotgun (WGS) entry which is preliminary data.</text>
</comment>
<dbReference type="PANTHER" id="PTHR11527">
    <property type="entry name" value="HEAT-SHOCK PROTEIN 20 FAMILY MEMBER"/>
    <property type="match status" value="1"/>
</dbReference>
<comment type="similarity">
    <text evidence="2 3">Belongs to the small heat shock protein (HSP20) family.</text>
</comment>
<feature type="domain" description="SHSP" evidence="4">
    <location>
        <begin position="37"/>
        <end position="160"/>
    </location>
</feature>
<dbReference type="SUPFAM" id="SSF49764">
    <property type="entry name" value="HSP20-like chaperones"/>
    <property type="match status" value="1"/>
</dbReference>
<dbReference type="AlphaFoldDB" id="A0A2I1CS98"/>
<proteinExistence type="inferred from homology"/>
<dbReference type="VEuPathDB" id="FungiDB:P168DRAFT_307423"/>
<evidence type="ECO:0000256" key="1">
    <source>
        <dbReference type="ARBA" id="ARBA00023016"/>
    </source>
</evidence>
<dbReference type="InterPro" id="IPR002068">
    <property type="entry name" value="A-crystallin/Hsp20_dom"/>
</dbReference>
<evidence type="ECO:0000313" key="6">
    <source>
        <dbReference type="Proteomes" id="UP000234254"/>
    </source>
</evidence>
<protein>
    <recommendedName>
        <fullName evidence="4">SHSP domain-containing protein</fullName>
    </recommendedName>
</protein>
<dbReference type="InterPro" id="IPR008978">
    <property type="entry name" value="HSP20-like_chaperone"/>
</dbReference>
<name>A0A2I1CS98_ASPC2</name>
<dbReference type="Pfam" id="PF00011">
    <property type="entry name" value="HSP20"/>
    <property type="match status" value="1"/>
</dbReference>
<dbReference type="EMBL" id="MSFM01000014">
    <property type="protein sequence ID" value="PKY00487.1"/>
    <property type="molecule type" value="Genomic_DNA"/>
</dbReference>
<keyword evidence="1" id="KW-0346">Stress response</keyword>
<gene>
    <name evidence="5" type="ORF">P168DRAFT_307423</name>
</gene>
<dbReference type="CDD" id="cd06464">
    <property type="entry name" value="ACD_sHsps-like"/>
    <property type="match status" value="1"/>
</dbReference>
<evidence type="ECO:0000313" key="5">
    <source>
        <dbReference type="EMBL" id="PKY00487.1"/>
    </source>
</evidence>
<sequence length="679" mass="76890">MSLISAFPSSNPENVTSLFRLLDDYHDHLSTKSPALLSARSFTPRFDVREDKEAYHLEGELPGVAQKDVNVEFTDAHTLVVNGSTQREHKEEEDKTAEGGSRFVTTERSFGSFHRSFHFPAPVNQENVKAKLKEGVLKVDVPKATKGGNQASDVGNLSVVLETPFFFAIMSGDERLDELICEGAMEKDAIMDRMIKLNRDRYKDVRFKELFHEHATRTRSGEWRTSEEGFLSILHRHGALPSSLQEQGRILYQGFLYLSAFPFVRSPPKTMTVEEFFRACEFSDLLVLNLSGGHTRGPWRYRTKSDRRRLVFQSLATTRDGRKLPFDAEEWSRQAAWRSSELDDVSSQDPEAQRSNYDEHGDEMYYDTLCFIWASQRRQAGPVVPLEHFRGLARELHGDDLHLHHLSIPRDRFRCLVKFLLLGQFGNTGGMEISIFPDLDRVVNSMVRPFFRIAGVGITWPMFDDAMRLMPYLLLPISEIAISFSRTKPSRPAVSAMKGLLSDFGTSLTFARFAQLRLCFGSDLFRNKLQAPQRYEPPCNVTCVLDSLNAADPRNAVRLTILLIYGKTSHTDENVIFGAVIPNPSVDVSAIHDASKEYYYTRSCCLFELSPGHDISRGNLGRPGWTASRDRLCFGDTADGAAMVLEASMTRATLIKNVNQTNPIYSVSPWREDGLVEWL</sequence>
<dbReference type="OrthoDB" id="5377405at2759"/>
<dbReference type="Proteomes" id="UP000234254">
    <property type="component" value="Unassembled WGS sequence"/>
</dbReference>
<reference evidence="5" key="1">
    <citation type="submission" date="2016-12" db="EMBL/GenBank/DDBJ databases">
        <title>The genomes of Aspergillus section Nigri reveals drivers in fungal speciation.</title>
        <authorList>
            <consortium name="DOE Joint Genome Institute"/>
            <person name="Vesth T.C."/>
            <person name="Nybo J."/>
            <person name="Theobald S."/>
            <person name="Brandl J."/>
            <person name="Frisvad J.C."/>
            <person name="Nielsen K.F."/>
            <person name="Lyhne E.K."/>
            <person name="Kogle M.E."/>
            <person name="Kuo A."/>
            <person name="Riley R."/>
            <person name="Clum A."/>
            <person name="Nolan M."/>
            <person name="Lipzen A."/>
            <person name="Salamov A."/>
            <person name="Henrissat B."/>
            <person name="Wiebenga A."/>
            <person name="De vries R.P."/>
            <person name="Grigoriev I.V."/>
            <person name="Mortensen U.H."/>
            <person name="Andersen M.R."/>
            <person name="Baker S.E."/>
        </authorList>
    </citation>
    <scope>NUCLEOTIDE SEQUENCE</scope>
    <source>
        <strain evidence="5">IBT 28561</strain>
    </source>
</reference>
<evidence type="ECO:0000256" key="2">
    <source>
        <dbReference type="PROSITE-ProRule" id="PRU00285"/>
    </source>
</evidence>
<organism evidence="5 6">
    <name type="scientific">Aspergillus campestris (strain IBT 28561)</name>
    <dbReference type="NCBI Taxonomy" id="1392248"/>
    <lineage>
        <taxon>Eukaryota</taxon>
        <taxon>Fungi</taxon>
        <taxon>Dikarya</taxon>
        <taxon>Ascomycota</taxon>
        <taxon>Pezizomycotina</taxon>
        <taxon>Eurotiomycetes</taxon>
        <taxon>Eurotiomycetidae</taxon>
        <taxon>Eurotiales</taxon>
        <taxon>Aspergillaceae</taxon>
        <taxon>Aspergillus</taxon>
        <taxon>Aspergillus subgen. Circumdati</taxon>
    </lineage>
</organism>
<accession>A0A2I1CS98</accession>
<keyword evidence="6" id="KW-1185">Reference proteome</keyword>
<dbReference type="GeneID" id="36546629"/>
<evidence type="ECO:0000256" key="3">
    <source>
        <dbReference type="RuleBase" id="RU003616"/>
    </source>
</evidence>